<dbReference type="EMBL" id="SNXS01000003">
    <property type="protein sequence ID" value="TDP71056.1"/>
    <property type="molecule type" value="Genomic_DNA"/>
</dbReference>
<gene>
    <name evidence="2" type="ORF">DES47_10334</name>
</gene>
<proteinExistence type="predicted"/>
<feature type="compositionally biased region" description="Low complexity" evidence="1">
    <location>
        <begin position="287"/>
        <end position="300"/>
    </location>
</feature>
<dbReference type="InParanoid" id="A0A4R6QLT2"/>
<evidence type="ECO:0000313" key="2">
    <source>
        <dbReference type="EMBL" id="TDP71056.1"/>
    </source>
</evidence>
<dbReference type="Pfam" id="PF07793">
    <property type="entry name" value="DUF1631"/>
    <property type="match status" value="1"/>
</dbReference>
<reference evidence="2 3" key="1">
    <citation type="submission" date="2019-03" db="EMBL/GenBank/DDBJ databases">
        <title>Genomic Encyclopedia of Type Strains, Phase IV (KMG-IV): sequencing the most valuable type-strain genomes for metagenomic binning, comparative biology and taxonomic classification.</title>
        <authorList>
            <person name="Goeker M."/>
        </authorList>
    </citation>
    <scope>NUCLEOTIDE SEQUENCE [LARGE SCALE GENOMIC DNA]</scope>
    <source>
        <strain evidence="2 3">DSM 16998</strain>
    </source>
</reference>
<feature type="region of interest" description="Disordered" evidence="1">
    <location>
        <begin position="554"/>
        <end position="577"/>
    </location>
</feature>
<accession>A0A4R6QLT2</accession>
<sequence length="707" mass="78612">MPPITPQSLVESVLSQAPQLARDVLDGTLARLEGRHQVKPRDTELALYFNLAEALRRLREPFVLALQERMVLELPAALQAPPTGLAHRPKPMVMLDELSLVDEQQALEDVAVAAAIRTIQEAARLSLQQLDTMFEAMRAGTAFSKRDANPLRPAVFARLLCHSLHALTLAPAARVALLRVAAEAMAEVLEPIYAGLCAQVNETDFTSLPAAPAAEPSMPIRDEVPTVPHTLDNLLRRMQQRAAEESTHPTPLSADALPSLDTLLASMGIAADDKAAEPRPPPELNRDFPPITPDAATDDPVPSTGAVELLSRVYDKILDDPILLPEVRNLLSRLQVSVLRVAVEDPQLLSQQEHPTWQFINCVASHSTGFNQGDRDRLQAFLAFVEGLVQRVAAEHHPHASLYWEALQETQQFIETSARQTVARTQNTIEMLERAQQREKWHGILRQQVREQLSQAVVSTTVRGFLEGPWVNAMAEAMVRFGPQAAQVQPMIDLVDDLLWSVQPLRHAEEREQLREMLPTLTARLQFGFDLINWPDSRRAELLDELMDRHSKLLRLPPDPRPAPSKMGSLADEDTTPSVHDTMDSLGASSSFWSDSMVDRGTLPTVPVPLATQDEAQLQATLEAWQRSLKPGSWCHMFVQSQWTTAQLTWISDSRNYFVFSGEHGAPPQSLTRGALLQLRAAGLLTELEDRNLVQRAVDTMMQDLNQ</sequence>
<keyword evidence="3" id="KW-1185">Reference proteome</keyword>
<organism evidence="2 3">
    <name type="scientific">Roseateles toxinivorans</name>
    <dbReference type="NCBI Taxonomy" id="270368"/>
    <lineage>
        <taxon>Bacteria</taxon>
        <taxon>Pseudomonadati</taxon>
        <taxon>Pseudomonadota</taxon>
        <taxon>Betaproteobacteria</taxon>
        <taxon>Burkholderiales</taxon>
        <taxon>Sphaerotilaceae</taxon>
        <taxon>Roseateles</taxon>
    </lineage>
</organism>
<protein>
    <submittedName>
        <fullName evidence="2">Uncharacterized protein DUF1631</fullName>
    </submittedName>
</protein>
<dbReference type="RefSeq" id="WP_133700863.1">
    <property type="nucleotide sequence ID" value="NZ_SNXS01000003.1"/>
</dbReference>
<dbReference type="OrthoDB" id="6188167at2"/>
<comment type="caution">
    <text evidence="2">The sequence shown here is derived from an EMBL/GenBank/DDBJ whole genome shotgun (WGS) entry which is preliminary data.</text>
</comment>
<evidence type="ECO:0000313" key="3">
    <source>
        <dbReference type="Proteomes" id="UP000295361"/>
    </source>
</evidence>
<dbReference type="InterPro" id="IPR012434">
    <property type="entry name" value="DUF1631"/>
</dbReference>
<feature type="region of interest" description="Disordered" evidence="1">
    <location>
        <begin position="273"/>
        <end position="302"/>
    </location>
</feature>
<dbReference type="Proteomes" id="UP000295361">
    <property type="component" value="Unassembled WGS sequence"/>
</dbReference>
<dbReference type="AlphaFoldDB" id="A0A4R6QLT2"/>
<name>A0A4R6QLT2_9BURK</name>
<evidence type="ECO:0000256" key="1">
    <source>
        <dbReference type="SAM" id="MobiDB-lite"/>
    </source>
</evidence>